<dbReference type="HOGENOM" id="CLU_2120716_0_0_1"/>
<protein>
    <submittedName>
        <fullName evidence="3">Uncharacterized protein</fullName>
    </submittedName>
</protein>
<feature type="coiled-coil region" evidence="1">
    <location>
        <begin position="84"/>
        <end position="111"/>
    </location>
</feature>
<evidence type="ECO:0000313" key="4">
    <source>
        <dbReference type="Proteomes" id="UP000027195"/>
    </source>
</evidence>
<proteinExistence type="predicted"/>
<reference evidence="4" key="1">
    <citation type="journal article" date="2014" name="Proc. Natl. Acad. Sci. U.S.A.">
        <title>Extensive sampling of basidiomycete genomes demonstrates inadequacy of the white-rot/brown-rot paradigm for wood decay fungi.</title>
        <authorList>
            <person name="Riley R."/>
            <person name="Salamov A.A."/>
            <person name="Brown D.W."/>
            <person name="Nagy L.G."/>
            <person name="Floudas D."/>
            <person name="Held B.W."/>
            <person name="Levasseur A."/>
            <person name="Lombard V."/>
            <person name="Morin E."/>
            <person name="Otillar R."/>
            <person name="Lindquist E.A."/>
            <person name="Sun H."/>
            <person name="LaButti K.M."/>
            <person name="Schmutz J."/>
            <person name="Jabbour D."/>
            <person name="Luo H."/>
            <person name="Baker S.E."/>
            <person name="Pisabarro A.G."/>
            <person name="Walton J.D."/>
            <person name="Blanchette R.A."/>
            <person name="Henrissat B."/>
            <person name="Martin F."/>
            <person name="Cullen D."/>
            <person name="Hibbett D.S."/>
            <person name="Grigoriev I.V."/>
        </authorList>
    </citation>
    <scope>NUCLEOTIDE SEQUENCE [LARGE SCALE GENOMIC DNA]</scope>
    <source>
        <strain evidence="4">FD-172 SS1</strain>
    </source>
</reference>
<keyword evidence="4" id="KW-1185">Reference proteome</keyword>
<accession>A0A067N081</accession>
<sequence>MQHSMSFLLGRSRLFYIGVSTVFLPAAFFGGVYLRSLTREEPPEALKNKSLESTSNDAGHSELKVSLPVHISSPEEASVRRAELVALMTEREQLDEKMNEVRERMRARASNGTQ</sequence>
<name>A0A067N081_BOTB1</name>
<organism evidence="3 4">
    <name type="scientific">Botryobasidium botryosum (strain FD-172 SS1)</name>
    <dbReference type="NCBI Taxonomy" id="930990"/>
    <lineage>
        <taxon>Eukaryota</taxon>
        <taxon>Fungi</taxon>
        <taxon>Dikarya</taxon>
        <taxon>Basidiomycota</taxon>
        <taxon>Agaricomycotina</taxon>
        <taxon>Agaricomycetes</taxon>
        <taxon>Cantharellales</taxon>
        <taxon>Botryobasidiaceae</taxon>
        <taxon>Botryobasidium</taxon>
    </lineage>
</organism>
<keyword evidence="2" id="KW-0472">Membrane</keyword>
<keyword evidence="2" id="KW-0812">Transmembrane</keyword>
<evidence type="ECO:0000256" key="2">
    <source>
        <dbReference type="SAM" id="Phobius"/>
    </source>
</evidence>
<dbReference type="InParanoid" id="A0A067N081"/>
<evidence type="ECO:0000256" key="1">
    <source>
        <dbReference type="SAM" id="Coils"/>
    </source>
</evidence>
<dbReference type="EMBL" id="KL198023">
    <property type="protein sequence ID" value="KDQ17577.1"/>
    <property type="molecule type" value="Genomic_DNA"/>
</dbReference>
<keyword evidence="1" id="KW-0175">Coiled coil</keyword>
<gene>
    <name evidence="3" type="ORF">BOTBODRAFT_64045</name>
</gene>
<dbReference type="AlphaFoldDB" id="A0A067N081"/>
<evidence type="ECO:0000313" key="3">
    <source>
        <dbReference type="EMBL" id="KDQ17577.1"/>
    </source>
</evidence>
<feature type="transmembrane region" description="Helical" evidence="2">
    <location>
        <begin position="14"/>
        <end position="34"/>
    </location>
</feature>
<dbReference type="Proteomes" id="UP000027195">
    <property type="component" value="Unassembled WGS sequence"/>
</dbReference>
<keyword evidence="2" id="KW-1133">Transmembrane helix</keyword>